<dbReference type="EMBL" id="JAIQZE010000010">
    <property type="protein sequence ID" value="MBZ9779246.1"/>
    <property type="molecule type" value="Genomic_DNA"/>
</dbReference>
<comment type="caution">
    <text evidence="1">The sequence shown here is derived from an EMBL/GenBank/DDBJ whole genome shotgun (WGS) entry which is preliminary data.</text>
</comment>
<dbReference type="PROSITE" id="PS51257">
    <property type="entry name" value="PROKAR_LIPOPROTEIN"/>
    <property type="match status" value="1"/>
</dbReference>
<organism evidence="1 2">
    <name type="scientific">Psychroflexus longus</name>
    <dbReference type="NCBI Taxonomy" id="2873596"/>
    <lineage>
        <taxon>Bacteria</taxon>
        <taxon>Pseudomonadati</taxon>
        <taxon>Bacteroidota</taxon>
        <taxon>Flavobacteriia</taxon>
        <taxon>Flavobacteriales</taxon>
        <taxon>Flavobacteriaceae</taxon>
        <taxon>Psychroflexus</taxon>
    </lineage>
</organism>
<name>A0ABS7XJU3_9FLAO</name>
<gene>
    <name evidence="1" type="ORF">LB452_09945</name>
</gene>
<evidence type="ECO:0000313" key="1">
    <source>
        <dbReference type="EMBL" id="MBZ9779246.1"/>
    </source>
</evidence>
<proteinExistence type="predicted"/>
<keyword evidence="2" id="KW-1185">Reference proteome</keyword>
<dbReference type="RefSeq" id="WP_224461591.1">
    <property type="nucleotide sequence ID" value="NZ_JAIQZE010000010.1"/>
</dbReference>
<reference evidence="2" key="1">
    <citation type="submission" date="2023-07" db="EMBL/GenBank/DDBJ databases">
        <title>Novel species isolated from saline lakes on Tibetan Plateau.</title>
        <authorList>
            <person name="Lu H."/>
        </authorList>
    </citation>
    <scope>NUCLEOTIDE SEQUENCE [LARGE SCALE GENOMIC DNA]</scope>
    <source>
        <strain evidence="2">CAK8W</strain>
    </source>
</reference>
<protein>
    <submittedName>
        <fullName evidence="1">Uncharacterized protein</fullName>
    </submittedName>
</protein>
<sequence length="231" mass="26764">MKHFALLCVSLLILVGCQQKKEKSKDSKATSTSEVTSKKDLSLLEEIAYANGYDNWSEVDSISYTFNAQNGDNISSRTWKWKPKTGQVTMKTQDTTLTYNTNKFEEEIAFADRGFVNDKYWLLFPFHLVWDDNFDYEVAEQVKAPISDELMQEISVMYKNKAGYTPGDTYHVYVDDTNMIREWSYTPSGSDEPRLATTWEDYDDFKGIKIARMHDTKEGQFKIFFTDISVN</sequence>
<evidence type="ECO:0000313" key="2">
    <source>
        <dbReference type="Proteomes" id="UP001199314"/>
    </source>
</evidence>
<accession>A0ABS7XJU3</accession>
<dbReference type="Proteomes" id="UP001199314">
    <property type="component" value="Unassembled WGS sequence"/>
</dbReference>